<gene>
    <name evidence="1" type="ORF">FD03_GL001874</name>
</gene>
<keyword evidence="2" id="KW-1185">Reference proteome</keyword>
<organism evidence="1 2">
    <name type="scientific">Companilactobacillus nodensis DSM 19682 = JCM 14932 = NBRC 107160</name>
    <dbReference type="NCBI Taxonomy" id="1423775"/>
    <lineage>
        <taxon>Bacteria</taxon>
        <taxon>Bacillati</taxon>
        <taxon>Bacillota</taxon>
        <taxon>Bacilli</taxon>
        <taxon>Lactobacillales</taxon>
        <taxon>Lactobacillaceae</taxon>
        <taxon>Companilactobacillus</taxon>
    </lineage>
</organism>
<sequence length="113" mass="13635">MTYRDVFVEYFKTMNLIERGEALTYENYSRLADNYVYNIKNFIKLGNSYISKYNLEDSKMYDSLNNYFVALIDALNYLDYENNVVNKLQVARARSVIRDREMDFMNEVHSYIR</sequence>
<name>A0A0R1KFZ9_9LACO</name>
<accession>A0A0R1KFZ9</accession>
<dbReference type="eggNOG" id="ENOG50329IK">
    <property type="taxonomic scope" value="Bacteria"/>
</dbReference>
<comment type="caution">
    <text evidence="1">The sequence shown here is derived from an EMBL/GenBank/DDBJ whole genome shotgun (WGS) entry which is preliminary data.</text>
</comment>
<dbReference type="Proteomes" id="UP000051248">
    <property type="component" value="Unassembled WGS sequence"/>
</dbReference>
<dbReference type="STRING" id="1423775.FD03_GL001874"/>
<evidence type="ECO:0000313" key="1">
    <source>
        <dbReference type="EMBL" id="KRK80451.1"/>
    </source>
</evidence>
<dbReference type="AlphaFoldDB" id="A0A0R1KFZ9"/>
<proteinExistence type="predicted"/>
<dbReference type="PATRIC" id="fig|1423775.4.peg.1913"/>
<protein>
    <submittedName>
        <fullName evidence="1">Uncharacterized protein</fullName>
    </submittedName>
</protein>
<evidence type="ECO:0000313" key="2">
    <source>
        <dbReference type="Proteomes" id="UP000051248"/>
    </source>
</evidence>
<dbReference type="EMBL" id="AZDZ01000003">
    <property type="protein sequence ID" value="KRK80451.1"/>
    <property type="molecule type" value="Genomic_DNA"/>
</dbReference>
<reference evidence="1 2" key="1">
    <citation type="journal article" date="2015" name="Genome Announc.">
        <title>Expanding the biotechnology potential of lactobacilli through comparative genomics of 213 strains and associated genera.</title>
        <authorList>
            <person name="Sun Z."/>
            <person name="Harris H.M."/>
            <person name="McCann A."/>
            <person name="Guo C."/>
            <person name="Argimon S."/>
            <person name="Zhang W."/>
            <person name="Yang X."/>
            <person name="Jeffery I.B."/>
            <person name="Cooney J.C."/>
            <person name="Kagawa T.F."/>
            <person name="Liu W."/>
            <person name="Song Y."/>
            <person name="Salvetti E."/>
            <person name="Wrobel A."/>
            <person name="Rasinkangas P."/>
            <person name="Parkhill J."/>
            <person name="Rea M.C."/>
            <person name="O'Sullivan O."/>
            <person name="Ritari J."/>
            <person name="Douillard F.P."/>
            <person name="Paul Ross R."/>
            <person name="Yang R."/>
            <person name="Briner A.E."/>
            <person name="Felis G.E."/>
            <person name="de Vos W.M."/>
            <person name="Barrangou R."/>
            <person name="Klaenhammer T.R."/>
            <person name="Caufield P.W."/>
            <person name="Cui Y."/>
            <person name="Zhang H."/>
            <person name="O'Toole P.W."/>
        </authorList>
    </citation>
    <scope>NUCLEOTIDE SEQUENCE [LARGE SCALE GENOMIC DNA]</scope>
    <source>
        <strain evidence="1 2">DSM 19682</strain>
    </source>
</reference>